<dbReference type="RefSeq" id="WP_031258067.1">
    <property type="nucleotide sequence ID" value="NZ_KI440778.1"/>
</dbReference>
<gene>
    <name evidence="1" type="ORF">BC742_0113</name>
</gene>
<name>A0A495WIY9_9BACT</name>
<keyword evidence="2" id="KW-1185">Reference proteome</keyword>
<dbReference type="InterPro" id="IPR045748">
    <property type="entry name" value="DcaP"/>
</dbReference>
<proteinExistence type="predicted"/>
<evidence type="ECO:0000313" key="1">
    <source>
        <dbReference type="EMBL" id="RKT61074.1"/>
    </source>
</evidence>
<evidence type="ECO:0000313" key="2">
    <source>
        <dbReference type="Proteomes" id="UP000269493"/>
    </source>
</evidence>
<protein>
    <submittedName>
        <fullName evidence="1">Porin-like protein</fullName>
    </submittedName>
</protein>
<dbReference type="Proteomes" id="UP000269493">
    <property type="component" value="Unassembled WGS sequence"/>
</dbReference>
<comment type="caution">
    <text evidence="1">The sequence shown here is derived from an EMBL/GenBank/DDBJ whole genome shotgun (WGS) entry which is preliminary data.</text>
</comment>
<dbReference type="GeneID" id="92927273"/>
<reference evidence="1 2" key="1">
    <citation type="submission" date="2018-10" db="EMBL/GenBank/DDBJ databases">
        <title>Genomic Encyclopedia of Archaeal and Bacterial Type Strains, Phase II (KMG-II): from individual species to whole genera.</title>
        <authorList>
            <person name="Goeker M."/>
        </authorList>
    </citation>
    <scope>NUCLEOTIDE SEQUENCE [LARGE SCALE GENOMIC DNA]</scope>
    <source>
        <strain evidence="1 2">NSB1</strain>
    </source>
</reference>
<dbReference type="OrthoDB" id="790324at2"/>
<dbReference type="Pfam" id="PF19577">
    <property type="entry name" value="DcaP"/>
    <property type="match status" value="1"/>
</dbReference>
<sequence length="426" mass="48225">MEKIFRICFIAVLLGLFMPVHAQKKKMSPLFNDDFIILTGKNGPSCKDIVNIFRETRSLHFQDPDAPRFLLVDQKHQMALGIGGYVRLTTSYDFRGISDNVDFVPYDIPTPANPAEKSQYQMDASTSRIFLKLVGNNKALGKFSAYIETDFRGDHHTLRLRQAYVSMRGFLLGQSWSTFSDLASIPPTIDFEGPNANTTLRNVQVRYTYNINKHWQIAIAAENPNPDITYGTYSRSIKQRMPDIPAYIQYNWGASSHIRATGLFRGLSYRNMVTENNRTLVGWGAQLSGLATLFPGFTFYYQGTYGKGISQYIDDLDSNNSDLVPDPCSEGRLQALPVLAFLGGVKYAFTSKCFASASYSQVRLYSRHGYYDAEGYKYGQYAVGNVFWNVTPNCQLGVEYLYGRRMSMDKSCGHANRIQAMVQYNF</sequence>
<organism evidence="1 2">
    <name type="scientific">Coprobacter fastidiosus NSB1 = JCM 33896</name>
    <dbReference type="NCBI Taxonomy" id="1349822"/>
    <lineage>
        <taxon>Bacteria</taxon>
        <taxon>Pseudomonadati</taxon>
        <taxon>Bacteroidota</taxon>
        <taxon>Bacteroidia</taxon>
        <taxon>Bacteroidales</taxon>
        <taxon>Barnesiellaceae</taxon>
        <taxon>Coprobacter</taxon>
    </lineage>
</organism>
<dbReference type="AlphaFoldDB" id="A0A495WIY9"/>
<dbReference type="EMBL" id="RBXN01000001">
    <property type="protein sequence ID" value="RKT61074.1"/>
    <property type="molecule type" value="Genomic_DNA"/>
</dbReference>
<dbReference type="SUPFAM" id="SSF56935">
    <property type="entry name" value="Porins"/>
    <property type="match status" value="1"/>
</dbReference>
<accession>A0A495WIY9</accession>